<evidence type="ECO:0000256" key="1">
    <source>
        <dbReference type="ARBA" id="ARBA00022630"/>
    </source>
</evidence>
<evidence type="ECO:0000313" key="4">
    <source>
        <dbReference type="EMBL" id="MFC0318456.1"/>
    </source>
</evidence>
<accession>A0ABV6HHU7</accession>
<proteinExistence type="predicted"/>
<organism evidence="4 5">
    <name type="scientific">Olivibacter oleidegradans</name>
    <dbReference type="NCBI Taxonomy" id="760123"/>
    <lineage>
        <taxon>Bacteria</taxon>
        <taxon>Pseudomonadati</taxon>
        <taxon>Bacteroidota</taxon>
        <taxon>Sphingobacteriia</taxon>
        <taxon>Sphingobacteriales</taxon>
        <taxon>Sphingobacteriaceae</taxon>
        <taxon>Olivibacter</taxon>
    </lineage>
</organism>
<keyword evidence="2" id="KW-0560">Oxidoreductase</keyword>
<protein>
    <submittedName>
        <fullName evidence="4">NAD(P)/FAD-dependent oxidoreductase</fullName>
    </submittedName>
</protein>
<reference evidence="4 5" key="1">
    <citation type="submission" date="2024-09" db="EMBL/GenBank/DDBJ databases">
        <authorList>
            <person name="Sun Q."/>
            <person name="Mori K."/>
        </authorList>
    </citation>
    <scope>NUCLEOTIDE SEQUENCE [LARGE SCALE GENOMIC DNA]</scope>
    <source>
        <strain evidence="4 5">CCM 7765</strain>
    </source>
</reference>
<dbReference type="InterPro" id="IPR050097">
    <property type="entry name" value="Ferredoxin-NADP_redctase_2"/>
</dbReference>
<name>A0ABV6HHU7_9SPHI</name>
<dbReference type="InterPro" id="IPR036188">
    <property type="entry name" value="FAD/NAD-bd_sf"/>
</dbReference>
<dbReference type="PRINTS" id="PR00469">
    <property type="entry name" value="PNDRDTASEII"/>
</dbReference>
<dbReference type="PANTHER" id="PTHR48105">
    <property type="entry name" value="THIOREDOXIN REDUCTASE 1-RELATED-RELATED"/>
    <property type="match status" value="1"/>
</dbReference>
<dbReference type="Pfam" id="PF07992">
    <property type="entry name" value="Pyr_redox_2"/>
    <property type="match status" value="1"/>
</dbReference>
<dbReference type="EMBL" id="JBHLWO010000002">
    <property type="protein sequence ID" value="MFC0318456.1"/>
    <property type="molecule type" value="Genomic_DNA"/>
</dbReference>
<comment type="caution">
    <text evidence="4">The sequence shown here is derived from an EMBL/GenBank/DDBJ whole genome shotgun (WGS) entry which is preliminary data.</text>
</comment>
<gene>
    <name evidence="4" type="ORF">ACFFI0_09055</name>
</gene>
<dbReference type="SUPFAM" id="SSF51905">
    <property type="entry name" value="FAD/NAD(P)-binding domain"/>
    <property type="match status" value="1"/>
</dbReference>
<feature type="domain" description="FAD/NAD(P)-binding" evidence="3">
    <location>
        <begin position="7"/>
        <end position="286"/>
    </location>
</feature>
<dbReference type="RefSeq" id="WP_130857671.1">
    <property type="nucleotide sequence ID" value="NZ_JBHLWO010000002.1"/>
</dbReference>
<keyword evidence="5" id="KW-1185">Reference proteome</keyword>
<dbReference type="PRINTS" id="PR00368">
    <property type="entry name" value="FADPNR"/>
</dbReference>
<evidence type="ECO:0000259" key="3">
    <source>
        <dbReference type="Pfam" id="PF07992"/>
    </source>
</evidence>
<evidence type="ECO:0000313" key="5">
    <source>
        <dbReference type="Proteomes" id="UP001589774"/>
    </source>
</evidence>
<sequence>MEKNNKHDVIIVGGSYAGLSAAMSLARAIRNVLIIDSGKPCNRQTPHSHNFLTQDGKPPKVISSIALEQVLAYDTVNFLTDEVLFAAGKNGAFFVRTASGKQFEASKLLFATGLKDILPTVSGIAECWGISVIHCPYCHGYEYRNQSTGLLLNGESVLEKARLIRNWASDLTVLTNGPSTFDNADKETLSRNNIQLIEKPIALLKHYKGQLDHIIFEDGTEISVKALYAPPRFEQQSQIPKNIGCAITSTGHIEVNNFQQTSVPGIYAAGDNATMFRSVSAAVAAGSIAGAFINHELIGEGV</sequence>
<dbReference type="InterPro" id="IPR023753">
    <property type="entry name" value="FAD/NAD-binding_dom"/>
</dbReference>
<dbReference type="Gene3D" id="3.50.50.60">
    <property type="entry name" value="FAD/NAD(P)-binding domain"/>
    <property type="match status" value="2"/>
</dbReference>
<dbReference type="Proteomes" id="UP001589774">
    <property type="component" value="Unassembled WGS sequence"/>
</dbReference>
<keyword evidence="1" id="KW-0285">Flavoprotein</keyword>
<evidence type="ECO:0000256" key="2">
    <source>
        <dbReference type="ARBA" id="ARBA00023002"/>
    </source>
</evidence>